<dbReference type="PANTHER" id="PTHR45717">
    <property type="entry name" value="OS12G0527900 PROTEIN"/>
    <property type="match status" value="1"/>
</dbReference>
<proteinExistence type="inferred from homology"/>
<evidence type="ECO:0000256" key="6">
    <source>
        <dbReference type="PROSITE-ProRule" id="PRU00708"/>
    </source>
</evidence>
<dbReference type="InterPro" id="IPR011990">
    <property type="entry name" value="TPR-like_helical_dom_sf"/>
</dbReference>
<evidence type="ECO:0000256" key="4">
    <source>
        <dbReference type="ARBA" id="ARBA00022946"/>
    </source>
</evidence>
<dbReference type="Pfam" id="PF13812">
    <property type="entry name" value="PPR_3"/>
    <property type="match status" value="2"/>
</dbReference>
<keyword evidence="5" id="KW-0496">Mitochondrion</keyword>
<evidence type="ECO:0000313" key="8">
    <source>
        <dbReference type="EMBL" id="KAK4281929.1"/>
    </source>
</evidence>
<dbReference type="Gene3D" id="1.25.40.10">
    <property type="entry name" value="Tetratricopeptide repeat domain"/>
    <property type="match status" value="2"/>
</dbReference>
<dbReference type="Proteomes" id="UP001293593">
    <property type="component" value="Unassembled WGS sequence"/>
</dbReference>
<dbReference type="FunFam" id="1.25.40.10:FF:000394">
    <property type="entry name" value="Pentatricopeptide repeat-containing protein, mitochondrial"/>
    <property type="match status" value="1"/>
</dbReference>
<gene>
    <name evidence="8" type="ORF">QN277_013372</name>
</gene>
<feature type="compositionally biased region" description="Acidic residues" evidence="7">
    <location>
        <begin position="102"/>
        <end position="121"/>
    </location>
</feature>
<evidence type="ECO:0000256" key="3">
    <source>
        <dbReference type="ARBA" id="ARBA00022737"/>
    </source>
</evidence>
<sequence>MWALRRASISLRLRGFSAGTSRACWVKLTTSKVEDKPGIIESPQISCKGSLSFKTFHSAGQTSFNSIVREISSQADSKSKKEDDDMEYELETPVGEVHDNGGEDVELISEQDSSYENEGVEDLNTGQKLPDAEVDSTEKESQQKGIRSELFKAIIRIPGLSVNSVLTKWVEEGKELSRSEISLAIHNLRVFRMYRKALQLSDWVEAKQTIDLTEKDYASRLDLIAKVHGVYKAETYVERIPKSFRGELVYQTLLANCVNENNLKKSEEVFSKMKDLKLPVSVFACNQMLLLYKRTDKRKIANVLSLMEEENIKPSLFSHKILIDLKGKYKDIAGMEQIVEKLKAEGVEPDIQIQLALAKQYASAGLKEKVEAVLKEIEGGSLEENRSACQYLFTIYADLGKADEVERIWAVCKSDPQTHECLAAIEAWGKLKKIEEAEAIFEMMIKKWKRLTSRQYAVLLRAYTINNMLTKGKDLINRMANSGHRLGPVTWDALVRLYVQAGEVEKADSLLQKAIRQTQMRPIYDTYIAILEQYAERGDVHNAEKIFYRMRQVGYTSRLSGFRFLIQAYINAKRPAYGMRERLKADNLSPYKAFMVQLAEVDAFRRTSVSNSLE</sequence>
<dbReference type="GO" id="GO:0005739">
    <property type="term" value="C:mitochondrion"/>
    <property type="evidence" value="ECO:0007669"/>
    <property type="project" value="UniProtKB-SubCell"/>
</dbReference>
<dbReference type="Pfam" id="PF01535">
    <property type="entry name" value="PPR"/>
    <property type="match status" value="3"/>
</dbReference>
<dbReference type="PROSITE" id="PS51375">
    <property type="entry name" value="PPR"/>
    <property type="match status" value="1"/>
</dbReference>
<dbReference type="NCBIfam" id="TIGR00756">
    <property type="entry name" value="PPR"/>
    <property type="match status" value="1"/>
</dbReference>
<keyword evidence="3" id="KW-0677">Repeat</keyword>
<dbReference type="GO" id="GO:0003729">
    <property type="term" value="F:mRNA binding"/>
    <property type="evidence" value="ECO:0007669"/>
    <property type="project" value="UniProtKB-ARBA"/>
</dbReference>
<comment type="caution">
    <text evidence="8">The sequence shown here is derived from an EMBL/GenBank/DDBJ whole genome shotgun (WGS) entry which is preliminary data.</text>
</comment>
<feature type="repeat" description="PPR" evidence="6">
    <location>
        <begin position="487"/>
        <end position="522"/>
    </location>
</feature>
<keyword evidence="4" id="KW-0809">Transit peptide</keyword>
<name>A0AAE1TFP7_9FABA</name>
<evidence type="ECO:0000256" key="5">
    <source>
        <dbReference type="ARBA" id="ARBA00023128"/>
    </source>
</evidence>
<dbReference type="PANTHER" id="PTHR45717:SF15">
    <property type="entry name" value="AGL218WP"/>
    <property type="match status" value="1"/>
</dbReference>
<evidence type="ECO:0000313" key="9">
    <source>
        <dbReference type="Proteomes" id="UP001293593"/>
    </source>
</evidence>
<evidence type="ECO:0008006" key="10">
    <source>
        <dbReference type="Google" id="ProtNLM"/>
    </source>
</evidence>
<accession>A0AAE1TFP7</accession>
<comment type="similarity">
    <text evidence="2">Belongs to the PPR family. P subfamily.</text>
</comment>
<evidence type="ECO:0000256" key="7">
    <source>
        <dbReference type="SAM" id="MobiDB-lite"/>
    </source>
</evidence>
<feature type="region of interest" description="Disordered" evidence="7">
    <location>
        <begin position="72"/>
        <end position="143"/>
    </location>
</feature>
<comment type="subcellular location">
    <subcellularLocation>
        <location evidence="1">Mitochondrion</location>
    </subcellularLocation>
</comment>
<evidence type="ECO:0000256" key="1">
    <source>
        <dbReference type="ARBA" id="ARBA00004173"/>
    </source>
</evidence>
<keyword evidence="9" id="KW-1185">Reference proteome</keyword>
<dbReference type="AlphaFoldDB" id="A0AAE1TFP7"/>
<reference evidence="8" key="1">
    <citation type="submission" date="2023-10" db="EMBL/GenBank/DDBJ databases">
        <title>Chromosome-level genome of the transformable northern wattle, Acacia crassicarpa.</title>
        <authorList>
            <person name="Massaro I."/>
            <person name="Sinha N.R."/>
            <person name="Poethig S."/>
            <person name="Leichty A.R."/>
        </authorList>
    </citation>
    <scope>NUCLEOTIDE SEQUENCE</scope>
    <source>
        <strain evidence="8">Acra3RX</strain>
        <tissue evidence="8">Leaf</tissue>
    </source>
</reference>
<protein>
    <recommendedName>
        <fullName evidence="10">Pentatricopeptide repeat-containing protein</fullName>
    </recommendedName>
</protein>
<dbReference type="EMBL" id="JAWXYG010000002">
    <property type="protein sequence ID" value="KAK4281929.1"/>
    <property type="molecule type" value="Genomic_DNA"/>
</dbReference>
<evidence type="ECO:0000256" key="2">
    <source>
        <dbReference type="ARBA" id="ARBA00007626"/>
    </source>
</evidence>
<dbReference type="InterPro" id="IPR002885">
    <property type="entry name" value="PPR_rpt"/>
</dbReference>
<organism evidence="8 9">
    <name type="scientific">Acacia crassicarpa</name>
    <name type="common">northern wattle</name>
    <dbReference type="NCBI Taxonomy" id="499986"/>
    <lineage>
        <taxon>Eukaryota</taxon>
        <taxon>Viridiplantae</taxon>
        <taxon>Streptophyta</taxon>
        <taxon>Embryophyta</taxon>
        <taxon>Tracheophyta</taxon>
        <taxon>Spermatophyta</taxon>
        <taxon>Magnoliopsida</taxon>
        <taxon>eudicotyledons</taxon>
        <taxon>Gunneridae</taxon>
        <taxon>Pentapetalae</taxon>
        <taxon>rosids</taxon>
        <taxon>fabids</taxon>
        <taxon>Fabales</taxon>
        <taxon>Fabaceae</taxon>
        <taxon>Caesalpinioideae</taxon>
        <taxon>mimosoid clade</taxon>
        <taxon>Acacieae</taxon>
        <taxon>Acacia</taxon>
    </lineage>
</organism>